<sequence>MQASRIAESVSDRLGTKLLILVLSVIAGSVDVIGFLGLGALFIAHITGNLVVLAARTAAGEHASAAHLLSVPVFIIVLFATRLLATALDRFGIATLRPLLLLQFLFLVGFLVISIEATPVDPSATVMIFSAMLGVCAMAVQNVLVQISLKEAPSTAVMTTNLTRFAADLVEVWLGSDAAGHAKAMARAGRTGIAIAGFAVGACLGAWCQARLGLWSLAMPTVLALAALAVTYCSDGFVQVADRTQSSMRGEAV</sequence>
<feature type="transmembrane region" description="Helical" evidence="1">
    <location>
        <begin position="218"/>
        <end position="238"/>
    </location>
</feature>
<feature type="transmembrane region" description="Helical" evidence="1">
    <location>
        <begin position="20"/>
        <end position="44"/>
    </location>
</feature>
<reference evidence="2 3" key="1">
    <citation type="submission" date="2016-10" db="EMBL/GenBank/DDBJ databases">
        <authorList>
            <person name="de Groot N.N."/>
        </authorList>
    </citation>
    <scope>NUCLEOTIDE SEQUENCE [LARGE SCALE GENOMIC DNA]</scope>
    <source>
        <strain evidence="2 3">MT12</strain>
    </source>
</reference>
<protein>
    <submittedName>
        <fullName evidence="2">Uncharacterized membrane protein YoaK, UPF0700 family</fullName>
    </submittedName>
</protein>
<dbReference type="Pfam" id="PF06912">
    <property type="entry name" value="DUF1275"/>
    <property type="match status" value="1"/>
</dbReference>
<dbReference type="PANTHER" id="PTHR37314">
    <property type="entry name" value="SLR0142 PROTEIN"/>
    <property type="match status" value="1"/>
</dbReference>
<keyword evidence="1" id="KW-1133">Transmembrane helix</keyword>
<dbReference type="EMBL" id="FNTH01000001">
    <property type="protein sequence ID" value="SED22897.1"/>
    <property type="molecule type" value="Genomic_DNA"/>
</dbReference>
<evidence type="ECO:0000256" key="1">
    <source>
        <dbReference type="SAM" id="Phobius"/>
    </source>
</evidence>
<accession>A0A1H4YYV9</accession>
<evidence type="ECO:0000313" key="3">
    <source>
        <dbReference type="Proteomes" id="UP000198992"/>
    </source>
</evidence>
<name>A0A1H4YYV9_9BRAD</name>
<dbReference type="RefSeq" id="WP_092118457.1">
    <property type="nucleotide sequence ID" value="NZ_FNTH01000001.1"/>
</dbReference>
<feature type="transmembrane region" description="Helical" evidence="1">
    <location>
        <begin position="193"/>
        <end position="212"/>
    </location>
</feature>
<dbReference type="AlphaFoldDB" id="A0A1H4YYV9"/>
<dbReference type="Proteomes" id="UP000198992">
    <property type="component" value="Unassembled WGS sequence"/>
</dbReference>
<feature type="transmembrane region" description="Helical" evidence="1">
    <location>
        <begin position="96"/>
        <end position="115"/>
    </location>
</feature>
<proteinExistence type="predicted"/>
<dbReference type="InterPro" id="IPR010699">
    <property type="entry name" value="DUF1275"/>
</dbReference>
<dbReference type="OrthoDB" id="7676651at2"/>
<evidence type="ECO:0000313" key="2">
    <source>
        <dbReference type="EMBL" id="SED22897.1"/>
    </source>
</evidence>
<dbReference type="PANTHER" id="PTHR37314:SF5">
    <property type="entry name" value="SLR0142 PROTEIN"/>
    <property type="match status" value="1"/>
</dbReference>
<gene>
    <name evidence="2" type="ORF">SAMN05444164_4154</name>
</gene>
<organism evidence="2 3">
    <name type="scientific">Bradyrhizobium erythrophlei</name>
    <dbReference type="NCBI Taxonomy" id="1437360"/>
    <lineage>
        <taxon>Bacteria</taxon>
        <taxon>Pseudomonadati</taxon>
        <taxon>Pseudomonadota</taxon>
        <taxon>Alphaproteobacteria</taxon>
        <taxon>Hyphomicrobiales</taxon>
        <taxon>Nitrobacteraceae</taxon>
        <taxon>Bradyrhizobium</taxon>
    </lineage>
</organism>
<feature type="transmembrane region" description="Helical" evidence="1">
    <location>
        <begin position="127"/>
        <end position="145"/>
    </location>
</feature>
<keyword evidence="1" id="KW-0812">Transmembrane</keyword>
<keyword evidence="1" id="KW-0472">Membrane</keyword>
<feature type="transmembrane region" description="Helical" evidence="1">
    <location>
        <begin position="64"/>
        <end position="84"/>
    </location>
</feature>